<reference evidence="3" key="1">
    <citation type="submission" date="2025-08" db="UniProtKB">
        <authorList>
            <consortium name="RefSeq"/>
        </authorList>
    </citation>
    <scope>IDENTIFICATION</scope>
</reference>
<proteinExistence type="predicted"/>
<dbReference type="Proteomes" id="UP000694867">
    <property type="component" value="Unplaced"/>
</dbReference>
<evidence type="ECO:0000313" key="2">
    <source>
        <dbReference type="Proteomes" id="UP000694867"/>
    </source>
</evidence>
<dbReference type="InterPro" id="IPR025476">
    <property type="entry name" value="Helitron_helicase-like"/>
</dbReference>
<protein>
    <submittedName>
        <fullName evidence="3">Uncharacterized protein LOC108864000</fullName>
    </submittedName>
</protein>
<dbReference type="AlphaFoldDB" id="A0AAJ7L354"/>
<accession>A0AAJ7L354</accession>
<sequence>MTYVRTYGRSDLFITFTGNPAWNEIKQFLLPVQQPSDRHDLIALVFKQKLAKLTDFIVKYQIFGEARCWMNSIEWQKRGLPHAHIQIWLKTKIQTSNVDEVISAEIPHRVSEPALFDIVTENMVHGPCGAINSQLPCMPEGRCIKNIPGLASQKP</sequence>
<feature type="domain" description="Helitron helicase-like" evidence="1">
    <location>
        <begin position="1"/>
        <end position="85"/>
    </location>
</feature>
<name>A0AAJ7L354_9ACAR</name>
<dbReference type="GeneID" id="108864000"/>
<dbReference type="RefSeq" id="XP_018494341.1">
    <property type="nucleotide sequence ID" value="XM_018638825.1"/>
</dbReference>
<organism evidence="2 3">
    <name type="scientific">Galendromus occidentalis</name>
    <name type="common">western predatory mite</name>
    <dbReference type="NCBI Taxonomy" id="34638"/>
    <lineage>
        <taxon>Eukaryota</taxon>
        <taxon>Metazoa</taxon>
        <taxon>Ecdysozoa</taxon>
        <taxon>Arthropoda</taxon>
        <taxon>Chelicerata</taxon>
        <taxon>Arachnida</taxon>
        <taxon>Acari</taxon>
        <taxon>Parasitiformes</taxon>
        <taxon>Mesostigmata</taxon>
        <taxon>Gamasina</taxon>
        <taxon>Phytoseioidea</taxon>
        <taxon>Phytoseiidae</taxon>
        <taxon>Typhlodrominae</taxon>
        <taxon>Galendromus</taxon>
    </lineage>
</organism>
<dbReference type="Pfam" id="PF14214">
    <property type="entry name" value="Helitron_like_N"/>
    <property type="match status" value="1"/>
</dbReference>
<dbReference type="KEGG" id="goe:108864000"/>
<evidence type="ECO:0000313" key="3">
    <source>
        <dbReference type="RefSeq" id="XP_018494341.1"/>
    </source>
</evidence>
<evidence type="ECO:0000259" key="1">
    <source>
        <dbReference type="Pfam" id="PF14214"/>
    </source>
</evidence>
<keyword evidence="2" id="KW-1185">Reference proteome</keyword>
<gene>
    <name evidence="3" type="primary">LOC108864000</name>
</gene>